<feature type="domain" description="Major facilitator superfamily (MFS) profile" evidence="6">
    <location>
        <begin position="1"/>
        <end position="104"/>
    </location>
</feature>
<keyword evidence="3" id="KW-0812">Transmembrane</keyword>
<dbReference type="InterPro" id="IPR020846">
    <property type="entry name" value="MFS_dom"/>
</dbReference>
<dbReference type="PANTHER" id="PTHR23504:SF2">
    <property type="entry name" value="TRANSPORTER, PUTATIVE (AFU_ORTHOLOGUE AFUA_8G04150)-RELATED"/>
    <property type="match status" value="1"/>
</dbReference>
<sequence length="104" mass="11109">MFWGGVSDRFGRKPVLLLGCAGTLLSLLIVGFAQSFWVALAGRALGGLLNGNIGVVQTMVGELVKKAEHEPLLLKHPSGLLHVDGNSSGYAAMEHARGSRQHYR</sequence>
<name>A0A1W5D549_9LECA</name>
<dbReference type="InterPro" id="IPR011701">
    <property type="entry name" value="MFS"/>
</dbReference>
<evidence type="ECO:0000313" key="8">
    <source>
        <dbReference type="Proteomes" id="UP000192927"/>
    </source>
</evidence>
<dbReference type="Pfam" id="PF07690">
    <property type="entry name" value="MFS_1"/>
    <property type="match status" value="1"/>
</dbReference>
<evidence type="ECO:0000313" key="7">
    <source>
        <dbReference type="EMBL" id="SLM38161.1"/>
    </source>
</evidence>
<evidence type="ECO:0000256" key="2">
    <source>
        <dbReference type="ARBA" id="ARBA00022448"/>
    </source>
</evidence>
<dbReference type="Proteomes" id="UP000192927">
    <property type="component" value="Unassembled WGS sequence"/>
</dbReference>
<keyword evidence="4" id="KW-1133">Transmembrane helix</keyword>
<dbReference type="Gene3D" id="1.20.1250.20">
    <property type="entry name" value="MFS general substrate transporter like domains"/>
    <property type="match status" value="1"/>
</dbReference>
<keyword evidence="5" id="KW-0472">Membrane</keyword>
<dbReference type="PANTHER" id="PTHR23504">
    <property type="entry name" value="MAJOR FACILITATOR SUPERFAMILY DOMAIN-CONTAINING PROTEIN 10"/>
    <property type="match status" value="1"/>
</dbReference>
<dbReference type="GO" id="GO:0016020">
    <property type="term" value="C:membrane"/>
    <property type="evidence" value="ECO:0007669"/>
    <property type="project" value="UniProtKB-SubCell"/>
</dbReference>
<dbReference type="PROSITE" id="PS50850">
    <property type="entry name" value="MFS"/>
    <property type="match status" value="1"/>
</dbReference>
<proteinExistence type="predicted"/>
<keyword evidence="8" id="KW-1185">Reference proteome</keyword>
<evidence type="ECO:0000256" key="1">
    <source>
        <dbReference type="ARBA" id="ARBA00004141"/>
    </source>
</evidence>
<keyword evidence="2" id="KW-0813">Transport</keyword>
<dbReference type="AlphaFoldDB" id="A0A1W5D549"/>
<organism evidence="7 8">
    <name type="scientific">Lasallia pustulata</name>
    <dbReference type="NCBI Taxonomy" id="136370"/>
    <lineage>
        <taxon>Eukaryota</taxon>
        <taxon>Fungi</taxon>
        <taxon>Dikarya</taxon>
        <taxon>Ascomycota</taxon>
        <taxon>Pezizomycotina</taxon>
        <taxon>Lecanoromycetes</taxon>
        <taxon>OSLEUM clade</taxon>
        <taxon>Umbilicariomycetidae</taxon>
        <taxon>Umbilicariales</taxon>
        <taxon>Umbilicariaceae</taxon>
        <taxon>Lasallia</taxon>
    </lineage>
</organism>
<dbReference type="InterPro" id="IPR036259">
    <property type="entry name" value="MFS_trans_sf"/>
</dbReference>
<evidence type="ECO:0000256" key="5">
    <source>
        <dbReference type="ARBA" id="ARBA00023136"/>
    </source>
</evidence>
<reference evidence="8" key="1">
    <citation type="submission" date="2017-03" db="EMBL/GenBank/DDBJ databases">
        <authorList>
            <person name="Sharma R."/>
            <person name="Thines M."/>
        </authorList>
    </citation>
    <scope>NUCLEOTIDE SEQUENCE [LARGE SCALE GENOMIC DNA]</scope>
</reference>
<comment type="subcellular location">
    <subcellularLocation>
        <location evidence="1">Membrane</location>
        <topology evidence="1">Multi-pass membrane protein</topology>
    </subcellularLocation>
</comment>
<evidence type="ECO:0000256" key="4">
    <source>
        <dbReference type="ARBA" id="ARBA00022989"/>
    </source>
</evidence>
<accession>A0A1W5D549</accession>
<evidence type="ECO:0000259" key="6">
    <source>
        <dbReference type="PROSITE" id="PS50850"/>
    </source>
</evidence>
<protein>
    <submittedName>
        <fullName evidence="7">Major facilitator superfamily transporter</fullName>
    </submittedName>
</protein>
<dbReference type="GO" id="GO:0022857">
    <property type="term" value="F:transmembrane transporter activity"/>
    <property type="evidence" value="ECO:0007669"/>
    <property type="project" value="InterPro"/>
</dbReference>
<dbReference type="EMBL" id="FWEW01002281">
    <property type="protein sequence ID" value="SLM38161.1"/>
    <property type="molecule type" value="Genomic_DNA"/>
</dbReference>
<dbReference type="SUPFAM" id="SSF103473">
    <property type="entry name" value="MFS general substrate transporter"/>
    <property type="match status" value="1"/>
</dbReference>
<evidence type="ECO:0000256" key="3">
    <source>
        <dbReference type="ARBA" id="ARBA00022692"/>
    </source>
</evidence>